<organism evidence="3 4">
    <name type="scientific">Hyalangium minutum</name>
    <dbReference type="NCBI Taxonomy" id="394096"/>
    <lineage>
        <taxon>Bacteria</taxon>
        <taxon>Pseudomonadati</taxon>
        <taxon>Myxococcota</taxon>
        <taxon>Myxococcia</taxon>
        <taxon>Myxococcales</taxon>
        <taxon>Cystobacterineae</taxon>
        <taxon>Archangiaceae</taxon>
        <taxon>Hyalangium</taxon>
    </lineage>
</organism>
<evidence type="ECO:0000259" key="2">
    <source>
        <dbReference type="Pfam" id="PF00248"/>
    </source>
</evidence>
<comment type="caution">
    <text evidence="3">The sequence shown here is derived from an EMBL/GenBank/DDBJ whole genome shotgun (WGS) entry which is preliminary data.</text>
</comment>
<dbReference type="RefSeq" id="WP_044185796.1">
    <property type="nucleotide sequence ID" value="NZ_JMCB01000003.1"/>
</dbReference>
<name>A0A085WSD2_9BACT</name>
<dbReference type="AlphaFoldDB" id="A0A085WSD2"/>
<dbReference type="InterPro" id="IPR036812">
    <property type="entry name" value="NAD(P)_OxRdtase_dom_sf"/>
</dbReference>
<dbReference type="OrthoDB" id="9772407at2"/>
<protein>
    <submittedName>
        <fullName evidence="3">Putative oxidoreductase</fullName>
    </submittedName>
</protein>
<evidence type="ECO:0000256" key="1">
    <source>
        <dbReference type="ARBA" id="ARBA00023002"/>
    </source>
</evidence>
<dbReference type="GO" id="GO:0016491">
    <property type="term" value="F:oxidoreductase activity"/>
    <property type="evidence" value="ECO:0007669"/>
    <property type="project" value="UniProtKB-KW"/>
</dbReference>
<dbReference type="PANTHER" id="PTHR43364">
    <property type="entry name" value="NADH-SPECIFIC METHYLGLYOXAL REDUCTASE-RELATED"/>
    <property type="match status" value="1"/>
</dbReference>
<evidence type="ECO:0000313" key="3">
    <source>
        <dbReference type="EMBL" id="KFE70595.1"/>
    </source>
</evidence>
<proteinExistence type="predicted"/>
<dbReference type="STRING" id="394096.DB31_5637"/>
<dbReference type="Pfam" id="PF00248">
    <property type="entry name" value="Aldo_ket_red"/>
    <property type="match status" value="1"/>
</dbReference>
<dbReference type="Gene3D" id="3.20.20.100">
    <property type="entry name" value="NADP-dependent oxidoreductase domain"/>
    <property type="match status" value="1"/>
</dbReference>
<accession>A0A085WSD2</accession>
<evidence type="ECO:0000313" key="4">
    <source>
        <dbReference type="Proteomes" id="UP000028725"/>
    </source>
</evidence>
<dbReference type="EMBL" id="JMCB01000003">
    <property type="protein sequence ID" value="KFE70595.1"/>
    <property type="molecule type" value="Genomic_DNA"/>
</dbReference>
<dbReference type="InterPro" id="IPR023210">
    <property type="entry name" value="NADP_OxRdtase_dom"/>
</dbReference>
<keyword evidence="4" id="KW-1185">Reference proteome</keyword>
<gene>
    <name evidence="3" type="ORF">DB31_5637</name>
</gene>
<reference evidence="3 4" key="1">
    <citation type="submission" date="2014-04" db="EMBL/GenBank/DDBJ databases">
        <title>Genome assembly of Hyalangium minutum DSM 14724.</title>
        <authorList>
            <person name="Sharma G."/>
            <person name="Subramanian S."/>
        </authorList>
    </citation>
    <scope>NUCLEOTIDE SEQUENCE [LARGE SCALE GENOMIC DNA]</scope>
    <source>
        <strain evidence="3 4">DSM 14724</strain>
    </source>
</reference>
<dbReference type="PANTHER" id="PTHR43364:SF4">
    <property type="entry name" value="NAD(P)-LINKED OXIDOREDUCTASE SUPERFAMILY PROTEIN"/>
    <property type="match status" value="1"/>
</dbReference>
<feature type="domain" description="NADP-dependent oxidoreductase" evidence="2">
    <location>
        <begin position="16"/>
        <end position="77"/>
    </location>
</feature>
<dbReference type="PATRIC" id="fig|394096.3.peg.2115"/>
<dbReference type="GO" id="GO:0005829">
    <property type="term" value="C:cytosol"/>
    <property type="evidence" value="ECO:0007669"/>
    <property type="project" value="TreeGrafter"/>
</dbReference>
<keyword evidence="1" id="KW-0560">Oxidoreductase</keyword>
<dbReference type="Proteomes" id="UP000028725">
    <property type="component" value="Unassembled WGS sequence"/>
</dbReference>
<dbReference type="InterPro" id="IPR050523">
    <property type="entry name" value="AKR_Detox_Biosynth"/>
</dbReference>
<dbReference type="SUPFAM" id="SSF51430">
    <property type="entry name" value="NAD(P)-linked oxidoreductase"/>
    <property type="match status" value="1"/>
</dbReference>
<sequence>MSYGSTSWRPWVLDEEAVKQVATARGNSMAEVALAWLLSKPMVTAPIVGATKLDHLEAAIRAVEVQLSPEDIAALEKPYKPHEVRGF</sequence>